<dbReference type="InterPro" id="IPR050351">
    <property type="entry name" value="BphY/WalK/GraS-like"/>
</dbReference>
<organism evidence="13 14">
    <name type="scientific">Odoribacter splanchnicus</name>
    <dbReference type="NCBI Taxonomy" id="28118"/>
    <lineage>
        <taxon>Bacteria</taxon>
        <taxon>Pseudomonadati</taxon>
        <taxon>Bacteroidota</taxon>
        <taxon>Bacteroidia</taxon>
        <taxon>Bacteroidales</taxon>
        <taxon>Odoribacteraceae</taxon>
        <taxon>Odoribacter</taxon>
    </lineage>
</organism>
<dbReference type="Proteomes" id="UP001199750">
    <property type="component" value="Unassembled WGS sequence"/>
</dbReference>
<dbReference type="GO" id="GO:0005886">
    <property type="term" value="C:plasma membrane"/>
    <property type="evidence" value="ECO:0007669"/>
    <property type="project" value="UniProtKB-SubCell"/>
</dbReference>
<evidence type="ECO:0000313" key="13">
    <source>
        <dbReference type="EMBL" id="MCG4961018.1"/>
    </source>
</evidence>
<dbReference type="PRINTS" id="PR00344">
    <property type="entry name" value="BCTRLSENSOR"/>
</dbReference>
<reference evidence="13" key="1">
    <citation type="submission" date="2022-01" db="EMBL/GenBank/DDBJ databases">
        <title>Collection of gut derived symbiotic bacterial strains cultured from healthy donors.</title>
        <authorList>
            <person name="Lin H."/>
            <person name="Kohout C."/>
            <person name="Waligurski E."/>
            <person name="Pamer E.G."/>
        </authorList>
    </citation>
    <scope>NUCLEOTIDE SEQUENCE</scope>
    <source>
        <strain evidence="13">DFI.1.149</strain>
    </source>
</reference>
<dbReference type="SMART" id="SM00388">
    <property type="entry name" value="HisKA"/>
    <property type="match status" value="1"/>
</dbReference>
<comment type="subcellular location">
    <subcellularLocation>
        <location evidence="2">Cell membrane</location>
        <topology evidence="2">Multi-pass membrane protein</topology>
    </subcellularLocation>
</comment>
<dbReference type="GO" id="GO:0016036">
    <property type="term" value="P:cellular response to phosphate starvation"/>
    <property type="evidence" value="ECO:0007669"/>
    <property type="project" value="TreeGrafter"/>
</dbReference>
<dbReference type="SUPFAM" id="SSF47384">
    <property type="entry name" value="Homodimeric domain of signal transducing histidine kinase"/>
    <property type="match status" value="1"/>
</dbReference>
<comment type="caution">
    <text evidence="13">The sequence shown here is derived from an EMBL/GenBank/DDBJ whole genome shotgun (WGS) entry which is preliminary data.</text>
</comment>
<keyword evidence="7 11" id="KW-0812">Transmembrane</keyword>
<evidence type="ECO:0000256" key="10">
    <source>
        <dbReference type="ARBA" id="ARBA00023136"/>
    </source>
</evidence>
<dbReference type="AlphaFoldDB" id="A0AAW5CFV8"/>
<dbReference type="Gene3D" id="1.10.287.130">
    <property type="match status" value="1"/>
</dbReference>
<accession>A0AAW5CFV8</accession>
<evidence type="ECO:0000256" key="11">
    <source>
        <dbReference type="SAM" id="Phobius"/>
    </source>
</evidence>
<keyword evidence="6" id="KW-0808">Transferase</keyword>
<gene>
    <name evidence="13" type="ORF">L0P03_14355</name>
</gene>
<evidence type="ECO:0000256" key="3">
    <source>
        <dbReference type="ARBA" id="ARBA00012438"/>
    </source>
</evidence>
<dbReference type="SUPFAM" id="SSF55874">
    <property type="entry name" value="ATPase domain of HSP90 chaperone/DNA topoisomerase II/histidine kinase"/>
    <property type="match status" value="1"/>
</dbReference>
<evidence type="ECO:0000259" key="12">
    <source>
        <dbReference type="PROSITE" id="PS50109"/>
    </source>
</evidence>
<keyword evidence="9 11" id="KW-1133">Transmembrane helix</keyword>
<evidence type="ECO:0000256" key="4">
    <source>
        <dbReference type="ARBA" id="ARBA00022475"/>
    </source>
</evidence>
<feature type="transmembrane region" description="Helical" evidence="11">
    <location>
        <begin position="9"/>
        <end position="29"/>
    </location>
</feature>
<dbReference type="Pfam" id="PF02518">
    <property type="entry name" value="HATPase_c"/>
    <property type="match status" value="1"/>
</dbReference>
<evidence type="ECO:0000256" key="8">
    <source>
        <dbReference type="ARBA" id="ARBA00022777"/>
    </source>
</evidence>
<sequence length="520" mass="60130">MIKKTIIKILLVVMMAAFTAVVVVQWLWIKYAIRERETKFTSQVYDVLNRVVNRIDEFNYLRYKQEMNEQIGEIKNYNDLIASQQGGTSSEWYSNNLFNILNNDINRLKGERSYLFSVVPYARSGIGKKMDQEFIEQTIRSMELPQRDSTARAARLAQFSQQMQEFLIRLLHEKDPENVSAEQRLAHIDIDNLLLYGFRTYNIHLPFTYEIMTKQGLLNRVKGGAPKNFYYVELFQQDLVKKGYYLGVSFESVQPVLLENMGWLFLASGFCIFGLMFVFIITIVIIMRQQKLSVIKNDFINNMTHEFKTPIATISLATSAIMKDKVLNDREQILKFNTMIKSENDRMNKYVERILQQAKLDRRELQINKTEVDINEMVREAAEHFMLIVQNAGGTLECKFEADHFIRSVDEVHMMNAVCNLIDNAIKYSGGKPDILVYTQEKTGAYLIGVQDHGIGISKEAQKKVFKRFYRVPSGNLHNVKGFGLGLSYVKSIVELHGGSVKLTSRKNKGTLVEIEFKKE</sequence>
<dbReference type="EC" id="2.7.13.3" evidence="3"/>
<dbReference type="PROSITE" id="PS50109">
    <property type="entry name" value="HIS_KIN"/>
    <property type="match status" value="1"/>
</dbReference>
<evidence type="ECO:0000256" key="2">
    <source>
        <dbReference type="ARBA" id="ARBA00004651"/>
    </source>
</evidence>
<keyword evidence="10 11" id="KW-0472">Membrane</keyword>
<dbReference type="PANTHER" id="PTHR45453">
    <property type="entry name" value="PHOSPHATE REGULON SENSOR PROTEIN PHOR"/>
    <property type="match status" value="1"/>
</dbReference>
<protein>
    <recommendedName>
        <fullName evidence="3">histidine kinase</fullName>
        <ecNumber evidence="3">2.7.13.3</ecNumber>
    </recommendedName>
</protein>
<dbReference type="InterPro" id="IPR003661">
    <property type="entry name" value="HisK_dim/P_dom"/>
</dbReference>
<dbReference type="RefSeq" id="WP_229091401.1">
    <property type="nucleotide sequence ID" value="NZ_CABJFF010000018.1"/>
</dbReference>
<evidence type="ECO:0000256" key="7">
    <source>
        <dbReference type="ARBA" id="ARBA00022692"/>
    </source>
</evidence>
<dbReference type="SMART" id="SM00387">
    <property type="entry name" value="HATPase_c"/>
    <property type="match status" value="1"/>
</dbReference>
<dbReference type="PANTHER" id="PTHR45453:SF2">
    <property type="entry name" value="HISTIDINE KINASE"/>
    <property type="match status" value="1"/>
</dbReference>
<evidence type="ECO:0000256" key="9">
    <source>
        <dbReference type="ARBA" id="ARBA00022989"/>
    </source>
</evidence>
<dbReference type="InterPro" id="IPR036097">
    <property type="entry name" value="HisK_dim/P_sf"/>
</dbReference>
<dbReference type="Pfam" id="PF00512">
    <property type="entry name" value="HisKA"/>
    <property type="match status" value="1"/>
</dbReference>
<keyword evidence="8 13" id="KW-0418">Kinase</keyword>
<dbReference type="InterPro" id="IPR036890">
    <property type="entry name" value="HATPase_C_sf"/>
</dbReference>
<dbReference type="Gene3D" id="3.30.565.10">
    <property type="entry name" value="Histidine kinase-like ATPase, C-terminal domain"/>
    <property type="match status" value="1"/>
</dbReference>
<keyword evidence="4" id="KW-1003">Cell membrane</keyword>
<evidence type="ECO:0000313" key="14">
    <source>
        <dbReference type="Proteomes" id="UP001199750"/>
    </source>
</evidence>
<evidence type="ECO:0000256" key="5">
    <source>
        <dbReference type="ARBA" id="ARBA00022553"/>
    </source>
</evidence>
<evidence type="ECO:0000256" key="1">
    <source>
        <dbReference type="ARBA" id="ARBA00000085"/>
    </source>
</evidence>
<dbReference type="InterPro" id="IPR003594">
    <property type="entry name" value="HATPase_dom"/>
</dbReference>
<comment type="catalytic activity">
    <reaction evidence="1">
        <text>ATP + protein L-histidine = ADP + protein N-phospho-L-histidine.</text>
        <dbReference type="EC" id="2.7.13.3"/>
    </reaction>
</comment>
<keyword evidence="5" id="KW-0597">Phosphoprotein</keyword>
<evidence type="ECO:0000256" key="6">
    <source>
        <dbReference type="ARBA" id="ARBA00022679"/>
    </source>
</evidence>
<dbReference type="InterPro" id="IPR005467">
    <property type="entry name" value="His_kinase_dom"/>
</dbReference>
<dbReference type="FunFam" id="3.30.565.10:FF:000006">
    <property type="entry name" value="Sensor histidine kinase WalK"/>
    <property type="match status" value="1"/>
</dbReference>
<dbReference type="CDD" id="cd00082">
    <property type="entry name" value="HisKA"/>
    <property type="match status" value="1"/>
</dbReference>
<dbReference type="GO" id="GO:0004721">
    <property type="term" value="F:phosphoprotein phosphatase activity"/>
    <property type="evidence" value="ECO:0007669"/>
    <property type="project" value="TreeGrafter"/>
</dbReference>
<dbReference type="InterPro" id="IPR004358">
    <property type="entry name" value="Sig_transdc_His_kin-like_C"/>
</dbReference>
<feature type="domain" description="Histidine kinase" evidence="12">
    <location>
        <begin position="302"/>
        <end position="520"/>
    </location>
</feature>
<feature type="transmembrane region" description="Helical" evidence="11">
    <location>
        <begin position="263"/>
        <end position="286"/>
    </location>
</feature>
<name>A0AAW5CFV8_9BACT</name>
<dbReference type="EMBL" id="JAKNDN010000029">
    <property type="protein sequence ID" value="MCG4961018.1"/>
    <property type="molecule type" value="Genomic_DNA"/>
</dbReference>
<proteinExistence type="predicted"/>
<dbReference type="CDD" id="cd00075">
    <property type="entry name" value="HATPase"/>
    <property type="match status" value="1"/>
</dbReference>
<dbReference type="GO" id="GO:0000155">
    <property type="term" value="F:phosphorelay sensor kinase activity"/>
    <property type="evidence" value="ECO:0007669"/>
    <property type="project" value="InterPro"/>
</dbReference>